<organism evidence="1 2">
    <name type="scientific">Auriscalpium vulgare</name>
    <dbReference type="NCBI Taxonomy" id="40419"/>
    <lineage>
        <taxon>Eukaryota</taxon>
        <taxon>Fungi</taxon>
        <taxon>Dikarya</taxon>
        <taxon>Basidiomycota</taxon>
        <taxon>Agaricomycotina</taxon>
        <taxon>Agaricomycetes</taxon>
        <taxon>Russulales</taxon>
        <taxon>Auriscalpiaceae</taxon>
        <taxon>Auriscalpium</taxon>
    </lineage>
</organism>
<dbReference type="Proteomes" id="UP000814033">
    <property type="component" value="Unassembled WGS sequence"/>
</dbReference>
<sequence length="241" mass="26180">MLRPATRPSAADAASPNYTDEEHAEDHNPILHAKRLAVACSSSNTSADPASDAIPVVVDEAAEPEADTSGITVTQYATSLPERQPSFVDSLPMPSTNPQLLQDVAETADCDLWADCETADRGCETADWGPCANCEDDLWGRCTDHAQPVWPDENTSQNLSIAKRRKQASSAHTVWLHAEQRAKTEEWQAKINERLAGIAERIAEVAGQQEEIARQQDEIAGQQAKAGEQVAELARLAEQDL</sequence>
<accession>A0ACB8RN64</accession>
<evidence type="ECO:0000313" key="1">
    <source>
        <dbReference type="EMBL" id="KAI0045553.1"/>
    </source>
</evidence>
<protein>
    <submittedName>
        <fullName evidence="1">Uncharacterized protein</fullName>
    </submittedName>
</protein>
<reference evidence="1" key="2">
    <citation type="journal article" date="2022" name="New Phytol.">
        <title>Evolutionary transition to the ectomycorrhizal habit in the genomes of a hyperdiverse lineage of mushroom-forming fungi.</title>
        <authorList>
            <person name="Looney B."/>
            <person name="Miyauchi S."/>
            <person name="Morin E."/>
            <person name="Drula E."/>
            <person name="Courty P.E."/>
            <person name="Kohler A."/>
            <person name="Kuo A."/>
            <person name="LaButti K."/>
            <person name="Pangilinan J."/>
            <person name="Lipzen A."/>
            <person name="Riley R."/>
            <person name="Andreopoulos W."/>
            <person name="He G."/>
            <person name="Johnson J."/>
            <person name="Nolan M."/>
            <person name="Tritt A."/>
            <person name="Barry K.W."/>
            <person name="Grigoriev I.V."/>
            <person name="Nagy L.G."/>
            <person name="Hibbett D."/>
            <person name="Henrissat B."/>
            <person name="Matheny P.B."/>
            <person name="Labbe J."/>
            <person name="Martin F.M."/>
        </authorList>
    </citation>
    <scope>NUCLEOTIDE SEQUENCE</scope>
    <source>
        <strain evidence="1">FP105234-sp</strain>
    </source>
</reference>
<comment type="caution">
    <text evidence="1">The sequence shown here is derived from an EMBL/GenBank/DDBJ whole genome shotgun (WGS) entry which is preliminary data.</text>
</comment>
<reference evidence="1" key="1">
    <citation type="submission" date="2021-02" db="EMBL/GenBank/DDBJ databases">
        <authorList>
            <consortium name="DOE Joint Genome Institute"/>
            <person name="Ahrendt S."/>
            <person name="Looney B.P."/>
            <person name="Miyauchi S."/>
            <person name="Morin E."/>
            <person name="Drula E."/>
            <person name="Courty P.E."/>
            <person name="Chicoki N."/>
            <person name="Fauchery L."/>
            <person name="Kohler A."/>
            <person name="Kuo A."/>
            <person name="Labutti K."/>
            <person name="Pangilinan J."/>
            <person name="Lipzen A."/>
            <person name="Riley R."/>
            <person name="Andreopoulos W."/>
            <person name="He G."/>
            <person name="Johnson J."/>
            <person name="Barry K.W."/>
            <person name="Grigoriev I.V."/>
            <person name="Nagy L."/>
            <person name="Hibbett D."/>
            <person name="Henrissat B."/>
            <person name="Matheny P.B."/>
            <person name="Labbe J."/>
            <person name="Martin F."/>
        </authorList>
    </citation>
    <scope>NUCLEOTIDE SEQUENCE</scope>
    <source>
        <strain evidence="1">FP105234-sp</strain>
    </source>
</reference>
<evidence type="ECO:0000313" key="2">
    <source>
        <dbReference type="Proteomes" id="UP000814033"/>
    </source>
</evidence>
<dbReference type="EMBL" id="MU275948">
    <property type="protein sequence ID" value="KAI0045553.1"/>
    <property type="molecule type" value="Genomic_DNA"/>
</dbReference>
<proteinExistence type="predicted"/>
<keyword evidence="2" id="KW-1185">Reference proteome</keyword>
<gene>
    <name evidence="1" type="ORF">FA95DRAFT_1607593</name>
</gene>
<name>A0ACB8RN64_9AGAM</name>